<name>A0A8E2J7I1_9APHY</name>
<protein>
    <submittedName>
        <fullName evidence="1">Uncharacterized protein</fullName>
    </submittedName>
</protein>
<proteinExistence type="predicted"/>
<dbReference type="AlphaFoldDB" id="A0A8E2J7I1"/>
<sequence length="500" mass="56883">MFQWTGDLFIDVNHDKAERLGNAKLSCITNPRPAGLRFSVCFRAADSLRLQKLHPAADLYVLLRRCAPVQQLAKLEPQSDDDKDGLSTLSSYMQRGDLFTYAKATMDEAPIGHLFVFPDSSTEICKIFQVPQDSRNKGSLLCALVPFKLTPDECRRLNYRETHTPEAHVLNNIPMDKLSLAIQRTLHVLRFPEGLHNFLTTKRRTYYIWHTSDSPSPKAPGYETLMLMDILKRYEAAPATHKDYLSVIFVHAGALDAFRKFESLAERRRRECEVRFYIYGTHESVPPSRWGLREIYPIGGVVTFTPAAIIMDPIGVVELIQKVEEHPLWTCFILPSVVAMAAKMVCHGTSPLVLLDRGELILEELLRMIEEGSLSLLRSPPLKGQPKVKTDAAREWIARQMGLLGMDSREILEECIKGAARQYMDFGEDELAAAIDEEVLRQMRDMQLQPTIMDDYRRFVVITGAGAEKFRDGMELLPLSLFGFRDDYFLKETANGERPK</sequence>
<keyword evidence="2" id="KW-1185">Reference proteome</keyword>
<dbReference type="Proteomes" id="UP000250043">
    <property type="component" value="Unassembled WGS sequence"/>
</dbReference>
<evidence type="ECO:0000313" key="2">
    <source>
        <dbReference type="Proteomes" id="UP000250043"/>
    </source>
</evidence>
<evidence type="ECO:0000313" key="1">
    <source>
        <dbReference type="EMBL" id="OCH96636.1"/>
    </source>
</evidence>
<accession>A0A8E2J7I1</accession>
<reference evidence="1 2" key="1">
    <citation type="submission" date="2016-07" db="EMBL/GenBank/DDBJ databases">
        <title>Draft genome of the white-rot fungus Obba rivulosa 3A-2.</title>
        <authorList>
            <consortium name="DOE Joint Genome Institute"/>
            <person name="Miettinen O."/>
            <person name="Riley R."/>
            <person name="Acob R."/>
            <person name="Barry K."/>
            <person name="Cullen D."/>
            <person name="De Vries R."/>
            <person name="Hainaut M."/>
            <person name="Hatakka A."/>
            <person name="Henrissat B."/>
            <person name="Hilden K."/>
            <person name="Kuo R."/>
            <person name="Labutti K."/>
            <person name="Lipzen A."/>
            <person name="Makela M.R."/>
            <person name="Sandor L."/>
            <person name="Spatafora J.W."/>
            <person name="Grigoriev I.V."/>
            <person name="Hibbett D.S."/>
        </authorList>
    </citation>
    <scope>NUCLEOTIDE SEQUENCE [LARGE SCALE GENOMIC DNA]</scope>
    <source>
        <strain evidence="1 2">3A-2</strain>
    </source>
</reference>
<gene>
    <name evidence="1" type="ORF">OBBRIDRAFT_717952</name>
</gene>
<dbReference type="OrthoDB" id="433924at2759"/>
<organism evidence="1 2">
    <name type="scientific">Obba rivulosa</name>
    <dbReference type="NCBI Taxonomy" id="1052685"/>
    <lineage>
        <taxon>Eukaryota</taxon>
        <taxon>Fungi</taxon>
        <taxon>Dikarya</taxon>
        <taxon>Basidiomycota</taxon>
        <taxon>Agaricomycotina</taxon>
        <taxon>Agaricomycetes</taxon>
        <taxon>Polyporales</taxon>
        <taxon>Gelatoporiaceae</taxon>
        <taxon>Obba</taxon>
    </lineage>
</organism>
<dbReference type="EMBL" id="KV722330">
    <property type="protein sequence ID" value="OCH96636.1"/>
    <property type="molecule type" value="Genomic_DNA"/>
</dbReference>